<feature type="region of interest" description="Disordered" evidence="1">
    <location>
        <begin position="231"/>
        <end position="264"/>
    </location>
</feature>
<protein>
    <submittedName>
        <fullName evidence="2">Uncharacterized protein</fullName>
    </submittedName>
</protein>
<dbReference type="EMBL" id="CAWVOK010000033">
    <property type="protein sequence ID" value="CAK8163496.1"/>
    <property type="molecule type" value="Genomic_DNA"/>
</dbReference>
<proteinExistence type="predicted"/>
<evidence type="ECO:0000256" key="1">
    <source>
        <dbReference type="SAM" id="MobiDB-lite"/>
    </source>
</evidence>
<comment type="caution">
    <text evidence="2">The sequence shown here is derived from an EMBL/GenBank/DDBJ whole genome shotgun (WGS) entry which is preliminary data.</text>
</comment>
<sequence>MYQTQNIQPKIYELETAGKILQLYQRQHAIKGGTLTNDINLIKKKLKSRTNNSIKKYVKQYAANLNIEYQYARKIFIKSAKLLQQYIEQPETTISSIMLTNYMDSFGIEKLQAKKQLLNTCCLLEAEDISMKEDLNEADKAALFIEGWCIEQKIDLEQAKLIYTRSANATYLKPHTDDFAKSLSVWDKIKNFFTIGNSSSYADDPILQKQSWFKKLWNNLFSSDKPYSNQKHKYHTKTTGKLTNNTPTTDKSIPYTDDMEHADSTAKRLDKKMLSKAYSSASKKQHLRQ</sequence>
<keyword evidence="3" id="KW-1185">Reference proteome</keyword>
<gene>
    <name evidence="2" type="ORF">CAXC1_70020</name>
</gene>
<organism evidence="2 3">
    <name type="scientific">Candidatus Xenohaliotis californiensis</name>
    <dbReference type="NCBI Taxonomy" id="84677"/>
    <lineage>
        <taxon>Bacteria</taxon>
        <taxon>Pseudomonadati</taxon>
        <taxon>Pseudomonadota</taxon>
        <taxon>Alphaproteobacteria</taxon>
        <taxon>Rickettsiales</taxon>
        <taxon>Anaplasmataceae</taxon>
        <taxon>Candidatus Xenohaliotis</taxon>
    </lineage>
</organism>
<evidence type="ECO:0000313" key="3">
    <source>
        <dbReference type="Proteomes" id="UP001314181"/>
    </source>
</evidence>
<name>A0ABM9N973_9RICK</name>
<dbReference type="Proteomes" id="UP001314181">
    <property type="component" value="Unassembled WGS sequence"/>
</dbReference>
<reference evidence="2 3" key="1">
    <citation type="submission" date="2024-01" db="EMBL/GenBank/DDBJ databases">
        <authorList>
            <person name="Kunselman E."/>
        </authorList>
    </citation>
    <scope>NUCLEOTIDE SEQUENCE [LARGE SCALE GENOMIC DNA]</scope>
    <source>
        <strain evidence="2">2 abalone samples</strain>
    </source>
</reference>
<evidence type="ECO:0000313" key="2">
    <source>
        <dbReference type="EMBL" id="CAK8163496.1"/>
    </source>
</evidence>
<feature type="compositionally biased region" description="Low complexity" evidence="1">
    <location>
        <begin position="239"/>
        <end position="249"/>
    </location>
</feature>
<dbReference type="RefSeq" id="WP_338364745.1">
    <property type="nucleotide sequence ID" value="NZ_CAWVOK010000033.1"/>
</dbReference>
<accession>A0ABM9N973</accession>